<feature type="chain" id="PRO_5007418251" description="3-keto-disaccharide hydrolase domain-containing protein" evidence="2">
    <location>
        <begin position="21"/>
        <end position="262"/>
    </location>
</feature>
<evidence type="ECO:0000313" key="5">
    <source>
        <dbReference type="Proteomes" id="UP000050501"/>
    </source>
</evidence>
<evidence type="ECO:0000313" key="3">
    <source>
        <dbReference type="EMBL" id="GAP19278.1"/>
    </source>
</evidence>
<dbReference type="EMBL" id="LGCM01000038">
    <property type="protein sequence ID" value="KPL80938.1"/>
    <property type="molecule type" value="Genomic_DNA"/>
</dbReference>
<reference evidence="3" key="1">
    <citation type="journal article" date="2015" name="Genome Announc.">
        <title>Draft Genome Sequences of Anaerolinea thermolimosa IMO-1, Bellilinea caldifistulae GOMI-1, Leptolinea tardivitalis YMTK-2, Levilinea saccharolytica KIBI-1, Longilinea arvoryzae KOME-1, Previously Described as Members of the Class Anaerolineae (Chloroflexi).</title>
        <authorList>
            <person name="Matsuura N."/>
            <person name="Tourlousse M.D."/>
            <person name="Ohashi A."/>
            <person name="Hugenholtz P."/>
            <person name="Sekiguchi Y."/>
        </authorList>
    </citation>
    <scope>NUCLEOTIDE SEQUENCE</scope>
    <source>
        <strain evidence="3">KIBI-1</strain>
    </source>
</reference>
<gene>
    <name evidence="4" type="ORF">ADN01_10655</name>
    <name evidence="3" type="ORF">LSAC_03179</name>
</gene>
<accession>A0A0M8JQG0</accession>
<dbReference type="Gene3D" id="2.60.120.560">
    <property type="entry name" value="Exo-inulinase, domain 1"/>
    <property type="match status" value="1"/>
</dbReference>
<dbReference type="OrthoDB" id="149977at2"/>
<sequence>MKRTVLIPLIVLILASVACSLGGLTGGDQPAASQQEGNPPAATQAPKYQPTQPEATPTEAPRDEVEGFEDEFDVINTDWSDVFTVTTQALNGKMFSTVKLEDGKLTFALKDKETYQYKFYKNPFPADVIIDAKYQAGGYLFNGIALVCRANSDMTQWYEFRVSSESKYAIYLFDQSLRDSGKNPYVSLKQGVVAVETLAPTKENELRAVCDGTSLILEANQVQIANVQDTTLSEGGMAGVGAMSGSLTPVTVWFDYFHVTQP</sequence>
<keyword evidence="2" id="KW-0732">Signal</keyword>
<name>A0A0M8JQG0_9CHLR</name>
<reference evidence="4 5" key="2">
    <citation type="submission" date="2015-07" db="EMBL/GenBank/DDBJ databases">
        <title>Genome sequence of Levilinea saccharolytica DSM 16555.</title>
        <authorList>
            <person name="Hemp J."/>
            <person name="Ward L.M."/>
            <person name="Pace L.A."/>
            <person name="Fischer W.W."/>
        </authorList>
    </citation>
    <scope>NUCLEOTIDE SEQUENCE [LARGE SCALE GENOMIC DNA]</scope>
    <source>
        <strain evidence="4 5">KIBI-1</strain>
    </source>
</reference>
<dbReference type="Proteomes" id="UP000050501">
    <property type="component" value="Unassembled WGS sequence"/>
</dbReference>
<organism evidence="3">
    <name type="scientific">Levilinea saccharolytica</name>
    <dbReference type="NCBI Taxonomy" id="229921"/>
    <lineage>
        <taxon>Bacteria</taxon>
        <taxon>Bacillati</taxon>
        <taxon>Chloroflexota</taxon>
        <taxon>Anaerolineae</taxon>
        <taxon>Anaerolineales</taxon>
        <taxon>Anaerolineaceae</taxon>
        <taxon>Levilinea</taxon>
    </lineage>
</organism>
<feature type="compositionally biased region" description="Low complexity" evidence="1">
    <location>
        <begin position="49"/>
        <end position="59"/>
    </location>
</feature>
<feature type="signal peptide" evidence="2">
    <location>
        <begin position="1"/>
        <end position="20"/>
    </location>
</feature>
<dbReference type="AlphaFoldDB" id="A0A0M8JQG0"/>
<evidence type="ECO:0000256" key="1">
    <source>
        <dbReference type="SAM" id="MobiDB-lite"/>
    </source>
</evidence>
<dbReference type="RefSeq" id="WP_062419566.1">
    <property type="nucleotide sequence ID" value="NZ_BBXZ01000172.1"/>
</dbReference>
<proteinExistence type="predicted"/>
<protein>
    <recommendedName>
        <fullName evidence="6">3-keto-disaccharide hydrolase domain-containing protein</fullName>
    </recommendedName>
</protein>
<evidence type="ECO:0008006" key="6">
    <source>
        <dbReference type="Google" id="ProtNLM"/>
    </source>
</evidence>
<feature type="region of interest" description="Disordered" evidence="1">
    <location>
        <begin position="28"/>
        <end position="64"/>
    </location>
</feature>
<keyword evidence="5" id="KW-1185">Reference proteome</keyword>
<dbReference type="EMBL" id="DF967975">
    <property type="protein sequence ID" value="GAP19278.1"/>
    <property type="molecule type" value="Genomic_DNA"/>
</dbReference>
<evidence type="ECO:0000313" key="4">
    <source>
        <dbReference type="EMBL" id="KPL80938.1"/>
    </source>
</evidence>
<dbReference type="PROSITE" id="PS51257">
    <property type="entry name" value="PROKAR_LIPOPROTEIN"/>
    <property type="match status" value="1"/>
</dbReference>
<evidence type="ECO:0000256" key="2">
    <source>
        <dbReference type="SAM" id="SignalP"/>
    </source>
</evidence>